<dbReference type="AlphaFoldDB" id="A0A1D7UZA7"/>
<evidence type="ECO:0000313" key="3">
    <source>
        <dbReference type="Proteomes" id="UP000094197"/>
    </source>
</evidence>
<proteinExistence type="predicted"/>
<evidence type="ECO:0000313" key="2">
    <source>
        <dbReference type="EMBL" id="AOP34911.1"/>
    </source>
</evidence>
<reference evidence="2 3" key="1">
    <citation type="submission" date="2016-04" db="EMBL/GenBank/DDBJ databases">
        <title>Complete genome seqeunce of Leptospira alstonii serovar Room22.</title>
        <authorList>
            <person name="Nally J.E."/>
            <person name="Bayles D.O."/>
            <person name="Hurley D."/>
            <person name="Fanning S."/>
            <person name="McMahon B.J."/>
            <person name="Arent Z."/>
        </authorList>
    </citation>
    <scope>NUCLEOTIDE SEQUENCE [LARGE SCALE GENOMIC DNA]</scope>
    <source>
        <strain evidence="2 3">GWTS #1</strain>
    </source>
</reference>
<name>A0A1D7UZA7_9LEPT</name>
<keyword evidence="3" id="KW-1185">Reference proteome</keyword>
<dbReference type="KEGG" id="laj:A0128_14290"/>
<evidence type="ECO:0000256" key="1">
    <source>
        <dbReference type="SAM" id="MobiDB-lite"/>
    </source>
</evidence>
<protein>
    <submittedName>
        <fullName evidence="2">Uncharacterized protein</fullName>
    </submittedName>
</protein>
<gene>
    <name evidence="2" type="ORF">A0128_14290</name>
</gene>
<dbReference type="Proteomes" id="UP000094197">
    <property type="component" value="Chromosome 1"/>
</dbReference>
<feature type="region of interest" description="Disordered" evidence="1">
    <location>
        <begin position="1"/>
        <end position="26"/>
    </location>
</feature>
<organism evidence="2 3">
    <name type="scientific">Leptospira tipperaryensis</name>
    <dbReference type="NCBI Taxonomy" id="2564040"/>
    <lineage>
        <taxon>Bacteria</taxon>
        <taxon>Pseudomonadati</taxon>
        <taxon>Spirochaetota</taxon>
        <taxon>Spirochaetia</taxon>
        <taxon>Leptospirales</taxon>
        <taxon>Leptospiraceae</taxon>
        <taxon>Leptospira</taxon>
    </lineage>
</organism>
<dbReference type="EMBL" id="CP015217">
    <property type="protein sequence ID" value="AOP34911.1"/>
    <property type="molecule type" value="Genomic_DNA"/>
</dbReference>
<accession>A0A1D7UZA7</accession>
<sequence length="75" mass="8610">MDKKGEVSPSLQTHSRFPLPPLREMNSDFSPDPISLFKMERDMREFPQFFTMALAGDTNLNPPGKPDFEALRKIL</sequence>